<protein>
    <recommendedName>
        <fullName evidence="2">Mixed lineage kinase domain-containing protein</fullName>
    </recommendedName>
</protein>
<dbReference type="Pfam" id="PF22215">
    <property type="entry name" value="MLKL_N"/>
    <property type="match status" value="1"/>
</dbReference>
<evidence type="ECO:0000256" key="1">
    <source>
        <dbReference type="SAM" id="MobiDB-lite"/>
    </source>
</evidence>
<dbReference type="Proteomes" id="UP000663887">
    <property type="component" value="Unassembled WGS sequence"/>
</dbReference>
<dbReference type="EMBL" id="CAJNRF010013738">
    <property type="protein sequence ID" value="CAF2151568.1"/>
    <property type="molecule type" value="Genomic_DNA"/>
</dbReference>
<comment type="caution">
    <text evidence="3">The sequence shown here is derived from an EMBL/GenBank/DDBJ whole genome shotgun (WGS) entry which is preliminary data.</text>
</comment>
<dbReference type="EMBL" id="CAJNRG010015625">
    <property type="protein sequence ID" value="CAF2175147.1"/>
    <property type="molecule type" value="Genomic_DNA"/>
</dbReference>
<accession>A0A816XY29</accession>
<dbReference type="AlphaFoldDB" id="A0A816XY29"/>
<proteinExistence type="predicted"/>
<sequence length="326" mass="37446">MDASFPFDTFSIAMTSVPKSLPILSNIYKISADIRETTERVAVNKTQCEQLSERIDTLIGFLAQRDLSKCLNEAMHKALNRFETFLLQCLEYISTFIEASWFKRIVSNKEYEKKFQDLNRELTQYSNDLNFGIGLNIMKVNKTPNEDDEEKIESDEADEFEKDPPQQKPSAIVDGSQQTKMKHRETSIETNKVPYMNPAKENRNCYQAAENIFVSGLWLYRYYQYNQWFGPFQQQIVFNPMTKTLNGYGVDNVGQYLLNGSFSVETGQLEMMQHYQIGTGNPNLNIGHKDAIQLTWNALRKLFEGMGYSQSGGNYVPGSIIEMSHA</sequence>
<dbReference type="InterPro" id="IPR054000">
    <property type="entry name" value="MLKL_N"/>
</dbReference>
<dbReference type="CDD" id="cd21037">
    <property type="entry name" value="MLKL_NTD"/>
    <property type="match status" value="1"/>
</dbReference>
<evidence type="ECO:0000313" key="4">
    <source>
        <dbReference type="EMBL" id="CAF2175147.1"/>
    </source>
</evidence>
<feature type="compositionally biased region" description="Acidic residues" evidence="1">
    <location>
        <begin position="146"/>
        <end position="161"/>
    </location>
</feature>
<dbReference type="Gene3D" id="1.20.930.20">
    <property type="entry name" value="Adaptor protein Cbl, N-terminal domain"/>
    <property type="match status" value="1"/>
</dbReference>
<evidence type="ECO:0000313" key="5">
    <source>
        <dbReference type="Proteomes" id="UP000663856"/>
    </source>
</evidence>
<evidence type="ECO:0000259" key="2">
    <source>
        <dbReference type="Pfam" id="PF22215"/>
    </source>
</evidence>
<gene>
    <name evidence="3" type="ORF">WKI299_LOCUS30415</name>
    <name evidence="4" type="ORF">XDN619_LOCUS31427</name>
</gene>
<feature type="domain" description="Mixed lineage kinase" evidence="2">
    <location>
        <begin position="25"/>
        <end position="131"/>
    </location>
</feature>
<dbReference type="GO" id="GO:0007166">
    <property type="term" value="P:cell surface receptor signaling pathway"/>
    <property type="evidence" value="ECO:0007669"/>
    <property type="project" value="InterPro"/>
</dbReference>
<dbReference type="Proteomes" id="UP000663856">
    <property type="component" value="Unassembled WGS sequence"/>
</dbReference>
<dbReference type="InterPro" id="IPR059179">
    <property type="entry name" value="MLKL-like_MCAfunc"/>
</dbReference>
<reference evidence="3" key="1">
    <citation type="submission" date="2021-02" db="EMBL/GenBank/DDBJ databases">
        <authorList>
            <person name="Nowell W R."/>
        </authorList>
    </citation>
    <scope>NUCLEOTIDE SEQUENCE</scope>
</reference>
<feature type="region of interest" description="Disordered" evidence="1">
    <location>
        <begin position="142"/>
        <end position="186"/>
    </location>
</feature>
<evidence type="ECO:0000313" key="3">
    <source>
        <dbReference type="EMBL" id="CAF2151568.1"/>
    </source>
</evidence>
<organism evidence="3 5">
    <name type="scientific">Rotaria magnacalcarata</name>
    <dbReference type="NCBI Taxonomy" id="392030"/>
    <lineage>
        <taxon>Eukaryota</taxon>
        <taxon>Metazoa</taxon>
        <taxon>Spiralia</taxon>
        <taxon>Gnathifera</taxon>
        <taxon>Rotifera</taxon>
        <taxon>Eurotatoria</taxon>
        <taxon>Bdelloidea</taxon>
        <taxon>Philodinida</taxon>
        <taxon>Philodinidae</taxon>
        <taxon>Rotaria</taxon>
    </lineage>
</organism>
<dbReference type="InterPro" id="IPR036537">
    <property type="entry name" value="Adaptor_Cbl_N_dom_sf"/>
</dbReference>
<name>A0A816XY29_9BILA</name>